<proteinExistence type="predicted"/>
<accession>A0A0R3TV74</accession>
<feature type="transmembrane region" description="Helical" evidence="1">
    <location>
        <begin position="81"/>
        <end position="99"/>
    </location>
</feature>
<evidence type="ECO:0000313" key="4">
    <source>
        <dbReference type="WBParaSite" id="HNAJ_0001170701-mRNA-1"/>
    </source>
</evidence>
<reference evidence="2 3" key="2">
    <citation type="submission" date="2018-11" db="EMBL/GenBank/DDBJ databases">
        <authorList>
            <consortium name="Pathogen Informatics"/>
        </authorList>
    </citation>
    <scope>NUCLEOTIDE SEQUENCE [LARGE SCALE GENOMIC DNA]</scope>
</reference>
<gene>
    <name evidence="2" type="ORF">HNAJ_LOCUS11697</name>
</gene>
<dbReference type="OrthoDB" id="6276050at2759"/>
<keyword evidence="1" id="KW-1133">Transmembrane helix</keyword>
<feature type="transmembrane region" description="Helical" evidence="1">
    <location>
        <begin position="105"/>
        <end position="129"/>
    </location>
</feature>
<name>A0A0R3TV74_RODNA</name>
<keyword evidence="1" id="KW-0812">Transmembrane</keyword>
<feature type="transmembrane region" description="Helical" evidence="1">
    <location>
        <begin position="7"/>
        <end position="27"/>
    </location>
</feature>
<sequence>MDRRIGYIIIALLSALLFFLAVGYNGWPCGGSPLSDRCKRLKLYETTGALILTAGLLALLCGIILIFALLKGGDWTEIASLVLALLAAIIGMAGVFYYYDNSAWWGPFIATVGMSLTIALAGIILFDVITSRT</sequence>
<keyword evidence="3" id="KW-1185">Reference proteome</keyword>
<dbReference type="Proteomes" id="UP000278807">
    <property type="component" value="Unassembled WGS sequence"/>
</dbReference>
<keyword evidence="1" id="KW-0472">Membrane</keyword>
<protein>
    <submittedName>
        <fullName evidence="4">Expressed conserved protein</fullName>
    </submittedName>
</protein>
<reference evidence="4" key="1">
    <citation type="submission" date="2017-02" db="UniProtKB">
        <authorList>
            <consortium name="WormBaseParasite"/>
        </authorList>
    </citation>
    <scope>IDENTIFICATION</scope>
</reference>
<dbReference type="WBParaSite" id="HNAJ_0001170701-mRNA-1">
    <property type="protein sequence ID" value="HNAJ_0001170701-mRNA-1"/>
    <property type="gene ID" value="HNAJ_0001170701"/>
</dbReference>
<organism evidence="4">
    <name type="scientific">Rodentolepis nana</name>
    <name type="common">Dwarf tapeworm</name>
    <name type="synonym">Hymenolepis nana</name>
    <dbReference type="NCBI Taxonomy" id="102285"/>
    <lineage>
        <taxon>Eukaryota</taxon>
        <taxon>Metazoa</taxon>
        <taxon>Spiralia</taxon>
        <taxon>Lophotrochozoa</taxon>
        <taxon>Platyhelminthes</taxon>
        <taxon>Cestoda</taxon>
        <taxon>Eucestoda</taxon>
        <taxon>Cyclophyllidea</taxon>
        <taxon>Hymenolepididae</taxon>
        <taxon>Rodentolepis</taxon>
    </lineage>
</organism>
<evidence type="ECO:0000313" key="2">
    <source>
        <dbReference type="EMBL" id="VDO11120.1"/>
    </source>
</evidence>
<feature type="transmembrane region" description="Helical" evidence="1">
    <location>
        <begin position="47"/>
        <end position="69"/>
    </location>
</feature>
<dbReference type="AlphaFoldDB" id="A0A0R3TV74"/>
<dbReference type="EMBL" id="UZAE01013739">
    <property type="protein sequence ID" value="VDO11120.1"/>
    <property type="molecule type" value="Genomic_DNA"/>
</dbReference>
<evidence type="ECO:0000256" key="1">
    <source>
        <dbReference type="SAM" id="Phobius"/>
    </source>
</evidence>
<evidence type="ECO:0000313" key="3">
    <source>
        <dbReference type="Proteomes" id="UP000278807"/>
    </source>
</evidence>